<dbReference type="SUPFAM" id="SSF56112">
    <property type="entry name" value="Protein kinase-like (PK-like)"/>
    <property type="match status" value="1"/>
</dbReference>
<comment type="subcellular location">
    <subcellularLocation>
        <location evidence="1">Endoplasmic reticulum membrane</location>
        <topology evidence="1">Single-pass type II membrane protein</topology>
    </subcellularLocation>
</comment>
<accession>A0A8X7BZM1</accession>
<name>A0A8X7BZM1_9ARAC</name>
<dbReference type="PANTHER" id="PTHR22618">
    <property type="entry name" value="PROTEIN O-MANNOSE KINASE"/>
    <property type="match status" value="1"/>
</dbReference>
<keyword evidence="4" id="KW-0808">Transferase</keyword>
<gene>
    <name evidence="18" type="primary">POMK</name>
    <name evidence="18" type="ORF">TNIN_489471</name>
</gene>
<comment type="catalytic activity">
    <reaction evidence="14">
        <text>3-O-[beta-D-GalNAc-(1-&gt;3)-beta-D-GlcNAc-(1-&gt;4)-alpha-D-Man]-L-Thr-[protein] + ATP = 3-O-[beta-D-GalNAc-(1-&gt;3)-beta-D-GlcNAc-(1-&gt;4)-(O-6-P-alpha-D-Man)]-Thr-[protein] + ADP + H(+)</text>
        <dbReference type="Rhea" id="RHEA:52616"/>
        <dbReference type="Rhea" id="RHEA-COMP:13308"/>
        <dbReference type="Rhea" id="RHEA-COMP:13309"/>
        <dbReference type="ChEBI" id="CHEBI:15378"/>
        <dbReference type="ChEBI" id="CHEBI:30616"/>
        <dbReference type="ChEBI" id="CHEBI:136709"/>
        <dbReference type="ChEBI" id="CHEBI:136710"/>
        <dbReference type="ChEBI" id="CHEBI:456216"/>
        <dbReference type="EC" id="2.7.1.183"/>
    </reaction>
</comment>
<dbReference type="AlphaFoldDB" id="A0A8X7BZM1"/>
<dbReference type="GO" id="GO:0006493">
    <property type="term" value="P:protein O-linked glycosylation"/>
    <property type="evidence" value="ECO:0007669"/>
    <property type="project" value="InterPro"/>
</dbReference>
<comment type="function">
    <text evidence="13">Protein O-mannose kinase that specifically mediates phosphorylation at the 6-position of an O-mannose of the trisaccharide (N-acetylgalactosamine (GalNAc)-beta-1,3-N-acetylglucosamine (GlcNAc)-beta-1,4-mannose) to generate phosphorylated O-mannosyl trisaccharide (N-acetylgalactosamine-beta-1,3-N-acetylglucosamine-beta-1,4-(phosphate-6-)mannose). Phosphorylated O-mannosyl trisaccharide is a carbohydrate structure present in alpha-dystroglycan (DAG1), which is required for binding laminin G-like domain-containing extracellular proteins with high affinity. Only shows kinase activity when the GalNAc-beta-3-GlcNAc-beta-terminus is linked to the 4-position of O-mannose, suggesting that this disaccharide serves as the substrate recognition motif.</text>
</comment>
<evidence type="ECO:0000256" key="13">
    <source>
        <dbReference type="ARBA" id="ARBA00025665"/>
    </source>
</evidence>
<evidence type="ECO:0000256" key="7">
    <source>
        <dbReference type="ARBA" id="ARBA00022777"/>
    </source>
</evidence>
<evidence type="ECO:0000256" key="1">
    <source>
        <dbReference type="ARBA" id="ARBA00004648"/>
    </source>
</evidence>
<dbReference type="InterPro" id="IPR011009">
    <property type="entry name" value="Kinase-like_dom_sf"/>
</dbReference>
<keyword evidence="12" id="KW-0472">Membrane</keyword>
<dbReference type="GO" id="GO:0016773">
    <property type="term" value="F:phosphotransferase activity, alcohol group as acceptor"/>
    <property type="evidence" value="ECO:0007669"/>
    <property type="project" value="TreeGrafter"/>
</dbReference>
<dbReference type="FunFam" id="1.10.510.10:FF:000464">
    <property type="entry name" value="Protein O-mannose kinase"/>
    <property type="match status" value="1"/>
</dbReference>
<dbReference type="Gene3D" id="1.10.510.10">
    <property type="entry name" value="Transferase(Phosphotransferase) domain 1"/>
    <property type="match status" value="1"/>
</dbReference>
<evidence type="ECO:0000256" key="8">
    <source>
        <dbReference type="ARBA" id="ARBA00022824"/>
    </source>
</evidence>
<evidence type="ECO:0000256" key="3">
    <source>
        <dbReference type="ARBA" id="ARBA00015906"/>
    </source>
</evidence>
<evidence type="ECO:0000256" key="6">
    <source>
        <dbReference type="ARBA" id="ARBA00022741"/>
    </source>
</evidence>
<evidence type="ECO:0000256" key="17">
    <source>
        <dbReference type="SAM" id="SignalP"/>
    </source>
</evidence>
<evidence type="ECO:0000256" key="4">
    <source>
        <dbReference type="ARBA" id="ARBA00022679"/>
    </source>
</evidence>
<keyword evidence="19" id="KW-1185">Reference proteome</keyword>
<sequence length="324" mass="36986">MNTRTILFCFSTSLLAIYVYLNNPSFIANNHASQLCHKDLTRNLSVCQPICPNGTFSLPGRKTCHPWLKCDAEITLISTISSSVVKTVYLAEWKKFKIVLSVLSSKEYENDFKQNLFMIKSLNSNYTVQLIGFCENNILTQYYALGSTLNVNYHLTHSLKAYDSVMLRLDLCIDYASIINFLHTSPVGIRVMCDSNSLEKTLSQFLITDDLKIIINDLDATPEVDKKGVLCGNKPLEGSFVAPEQLWPFAEQKYNLKSMPKYNEKTDVWKIPDICNFILGGRAETDVLKYKLFNFHKICKNRDPSKRPSAKLVLEMYNNVRNDL</sequence>
<dbReference type="InterPro" id="IPR039318">
    <property type="entry name" value="POMK"/>
</dbReference>
<organism evidence="18 19">
    <name type="scientific">Trichonephila inaurata madagascariensis</name>
    <dbReference type="NCBI Taxonomy" id="2747483"/>
    <lineage>
        <taxon>Eukaryota</taxon>
        <taxon>Metazoa</taxon>
        <taxon>Ecdysozoa</taxon>
        <taxon>Arthropoda</taxon>
        <taxon>Chelicerata</taxon>
        <taxon>Arachnida</taxon>
        <taxon>Araneae</taxon>
        <taxon>Araneomorphae</taxon>
        <taxon>Entelegynae</taxon>
        <taxon>Araneoidea</taxon>
        <taxon>Nephilidae</taxon>
        <taxon>Trichonephila</taxon>
        <taxon>Trichonephila inaurata</taxon>
    </lineage>
</organism>
<dbReference type="EMBL" id="BMAV01006038">
    <property type="protein sequence ID" value="GFY47629.1"/>
    <property type="molecule type" value="Genomic_DNA"/>
</dbReference>
<evidence type="ECO:0000256" key="2">
    <source>
        <dbReference type="ARBA" id="ARBA00011932"/>
    </source>
</evidence>
<evidence type="ECO:0000256" key="9">
    <source>
        <dbReference type="ARBA" id="ARBA00022840"/>
    </source>
</evidence>
<evidence type="ECO:0000256" key="10">
    <source>
        <dbReference type="ARBA" id="ARBA00022968"/>
    </source>
</evidence>
<feature type="signal peptide" evidence="17">
    <location>
        <begin position="1"/>
        <end position="16"/>
    </location>
</feature>
<comment type="caution">
    <text evidence="18">The sequence shown here is derived from an EMBL/GenBank/DDBJ whole genome shotgun (WGS) entry which is preliminary data.</text>
</comment>
<evidence type="ECO:0000256" key="5">
    <source>
        <dbReference type="ARBA" id="ARBA00022692"/>
    </source>
</evidence>
<dbReference type="OrthoDB" id="4062651at2759"/>
<keyword evidence="5" id="KW-0812">Transmembrane</keyword>
<dbReference type="GO" id="GO:0005789">
    <property type="term" value="C:endoplasmic reticulum membrane"/>
    <property type="evidence" value="ECO:0007669"/>
    <property type="project" value="UniProtKB-SubCell"/>
</dbReference>
<evidence type="ECO:0000313" key="18">
    <source>
        <dbReference type="EMBL" id="GFY47629.1"/>
    </source>
</evidence>
<keyword evidence="8" id="KW-0256">Endoplasmic reticulum</keyword>
<keyword evidence="11" id="KW-1133">Transmembrane helix</keyword>
<evidence type="ECO:0000256" key="14">
    <source>
        <dbReference type="ARBA" id="ARBA00029343"/>
    </source>
</evidence>
<keyword evidence="9" id="KW-0067">ATP-binding</keyword>
<evidence type="ECO:0000256" key="15">
    <source>
        <dbReference type="ARBA" id="ARBA00030304"/>
    </source>
</evidence>
<reference evidence="18" key="1">
    <citation type="submission" date="2020-08" db="EMBL/GenBank/DDBJ databases">
        <title>Multicomponent nature underlies the extraordinary mechanical properties of spider dragline silk.</title>
        <authorList>
            <person name="Kono N."/>
            <person name="Nakamura H."/>
            <person name="Mori M."/>
            <person name="Yoshida Y."/>
            <person name="Ohtoshi R."/>
            <person name="Malay A.D."/>
            <person name="Moran D.A.P."/>
            <person name="Tomita M."/>
            <person name="Numata K."/>
            <person name="Arakawa K."/>
        </authorList>
    </citation>
    <scope>NUCLEOTIDE SEQUENCE</scope>
</reference>
<dbReference type="Proteomes" id="UP000886998">
    <property type="component" value="Unassembled WGS sequence"/>
</dbReference>
<keyword evidence="17" id="KW-0732">Signal</keyword>
<keyword evidence="7 18" id="KW-0418">Kinase</keyword>
<keyword evidence="6" id="KW-0547">Nucleotide-binding</keyword>
<dbReference type="PANTHER" id="PTHR22618:SF2">
    <property type="entry name" value="PROTEIN O-MANNOSE KINASE"/>
    <property type="match status" value="1"/>
</dbReference>
<evidence type="ECO:0000256" key="12">
    <source>
        <dbReference type="ARBA" id="ARBA00023136"/>
    </source>
</evidence>
<proteinExistence type="predicted"/>
<evidence type="ECO:0000256" key="11">
    <source>
        <dbReference type="ARBA" id="ARBA00022989"/>
    </source>
</evidence>
<dbReference type="GO" id="GO:0005524">
    <property type="term" value="F:ATP binding"/>
    <property type="evidence" value="ECO:0007669"/>
    <property type="project" value="UniProtKB-KW"/>
</dbReference>
<dbReference type="EC" id="2.7.1.183" evidence="2"/>
<evidence type="ECO:0000256" key="16">
    <source>
        <dbReference type="ARBA" id="ARBA00030430"/>
    </source>
</evidence>
<dbReference type="GO" id="GO:0019200">
    <property type="term" value="F:carbohydrate kinase activity"/>
    <property type="evidence" value="ECO:0007669"/>
    <property type="project" value="InterPro"/>
</dbReference>
<keyword evidence="10" id="KW-0735">Signal-anchor</keyword>
<protein>
    <recommendedName>
        <fullName evidence="3">Protein O-mannose kinase</fullName>
        <ecNumber evidence="2">2.7.1.183</ecNumber>
    </recommendedName>
    <alternativeName>
        <fullName evidence="16">Protein kinase-like protein SgK196</fullName>
    </alternativeName>
    <alternativeName>
        <fullName evidence="15">Sugen kinase 196</fullName>
    </alternativeName>
</protein>
<evidence type="ECO:0000313" key="19">
    <source>
        <dbReference type="Proteomes" id="UP000886998"/>
    </source>
</evidence>
<feature type="chain" id="PRO_5036489136" description="Protein O-mannose kinase" evidence="17">
    <location>
        <begin position="17"/>
        <end position="324"/>
    </location>
</feature>